<gene>
    <name evidence="9" type="ORF">GKE65_25510</name>
</gene>
<evidence type="ECO:0000313" key="9">
    <source>
        <dbReference type="EMBL" id="MSL41439.1"/>
    </source>
</evidence>
<keyword evidence="9" id="KW-0031">Aminopeptidase</keyword>
<dbReference type="PANTHER" id="PTHR43226">
    <property type="entry name" value="XAA-PRO AMINOPEPTIDASE 3"/>
    <property type="match status" value="1"/>
</dbReference>
<dbReference type="InterPro" id="IPR052433">
    <property type="entry name" value="X-Pro_dipept-like"/>
</dbReference>
<dbReference type="SMART" id="SM01011">
    <property type="entry name" value="AMP_N"/>
    <property type="match status" value="1"/>
</dbReference>
<evidence type="ECO:0000256" key="4">
    <source>
        <dbReference type="ARBA" id="ARBA00022670"/>
    </source>
</evidence>
<feature type="non-terminal residue" evidence="9">
    <location>
        <position position="129"/>
    </location>
</feature>
<dbReference type="AlphaFoldDB" id="A0A6C9QIN4"/>
<keyword evidence="4" id="KW-0645">Protease</keyword>
<dbReference type="Pfam" id="PF05195">
    <property type="entry name" value="AMP_N"/>
    <property type="match status" value="1"/>
</dbReference>
<evidence type="ECO:0000259" key="8">
    <source>
        <dbReference type="SMART" id="SM01011"/>
    </source>
</evidence>
<dbReference type="GO" id="GO:0006508">
    <property type="term" value="P:proteolysis"/>
    <property type="evidence" value="ECO:0007669"/>
    <property type="project" value="UniProtKB-KW"/>
</dbReference>
<organism evidence="9">
    <name type="scientific">Escherichia coli</name>
    <dbReference type="NCBI Taxonomy" id="562"/>
    <lineage>
        <taxon>Bacteria</taxon>
        <taxon>Pseudomonadati</taxon>
        <taxon>Pseudomonadota</taxon>
        <taxon>Gammaproteobacteria</taxon>
        <taxon>Enterobacterales</taxon>
        <taxon>Enterobacteriaceae</taxon>
        <taxon>Escherichia</taxon>
    </lineage>
</organism>
<evidence type="ECO:0000256" key="1">
    <source>
        <dbReference type="ARBA" id="ARBA00001424"/>
    </source>
</evidence>
<keyword evidence="5" id="KW-0479">Metal-binding</keyword>
<evidence type="ECO:0000256" key="3">
    <source>
        <dbReference type="ARBA" id="ARBA00012574"/>
    </source>
</evidence>
<dbReference type="InterPro" id="IPR007865">
    <property type="entry name" value="Aminopep_P_N"/>
</dbReference>
<dbReference type="Gene3D" id="3.40.350.10">
    <property type="entry name" value="Creatinase/prolidase N-terminal domain"/>
    <property type="match status" value="1"/>
</dbReference>
<protein>
    <recommendedName>
        <fullName evidence="3">Xaa-Pro aminopeptidase</fullName>
        <ecNumber evidence="3">3.4.11.9</ecNumber>
    </recommendedName>
</protein>
<accession>A0A6C9QIN4</accession>
<dbReference type="PANTHER" id="PTHR43226:SF4">
    <property type="entry name" value="XAA-PRO AMINOPEPTIDASE 3"/>
    <property type="match status" value="1"/>
</dbReference>
<keyword evidence="7" id="KW-0482">Metalloprotease</keyword>
<evidence type="ECO:0000256" key="6">
    <source>
        <dbReference type="ARBA" id="ARBA00022801"/>
    </source>
</evidence>
<comment type="similarity">
    <text evidence="2">Belongs to the peptidase M24B family.</text>
</comment>
<dbReference type="EMBL" id="WKRU01000466">
    <property type="protein sequence ID" value="MSL41439.1"/>
    <property type="molecule type" value="Genomic_DNA"/>
</dbReference>
<dbReference type="GO" id="GO:0005829">
    <property type="term" value="C:cytosol"/>
    <property type="evidence" value="ECO:0007669"/>
    <property type="project" value="TreeGrafter"/>
</dbReference>
<keyword evidence="6" id="KW-0378">Hydrolase</keyword>
<sequence>MSEISRQEFQRRRQALVEQMQPGSAALIFAAPEVTRSADSEYPYRQNSDFWYFTGFNEPEAVLVLIKSDDTHNHSVLFNRVRDLTAEIWFGRRLGQDAAPEKLGVDRALAFSEINQQLYQLLNGLDVVY</sequence>
<dbReference type="SUPFAM" id="SSF53092">
    <property type="entry name" value="Creatinase/prolidase N-terminal domain"/>
    <property type="match status" value="1"/>
</dbReference>
<reference evidence="9" key="1">
    <citation type="journal article" date="2019" name="Nat. Med.">
        <title>A library of human gut bacterial isolates paired with longitudinal multiomics data enables mechanistic microbiome research.</title>
        <authorList>
            <person name="Poyet M."/>
            <person name="Groussin M."/>
            <person name="Gibbons S.M."/>
            <person name="Avila-Pacheco J."/>
            <person name="Jiang X."/>
            <person name="Kearney S.M."/>
            <person name="Perrotta A.R."/>
            <person name="Berdy B."/>
            <person name="Zhao S."/>
            <person name="Lieberman T.D."/>
            <person name="Swanson P.K."/>
            <person name="Smith M."/>
            <person name="Roesemann S."/>
            <person name="Alexander J.E."/>
            <person name="Rich S.A."/>
            <person name="Livny J."/>
            <person name="Vlamakis H."/>
            <person name="Clish C."/>
            <person name="Bullock K."/>
            <person name="Deik A."/>
            <person name="Scott J."/>
            <person name="Pierce K.A."/>
            <person name="Xavier R.J."/>
            <person name="Alm E.J."/>
        </authorList>
    </citation>
    <scope>NUCLEOTIDE SEQUENCE</scope>
    <source>
        <strain evidence="9">BIOML-A446</strain>
    </source>
</reference>
<dbReference type="GO" id="GO:0030145">
    <property type="term" value="F:manganese ion binding"/>
    <property type="evidence" value="ECO:0007669"/>
    <property type="project" value="InterPro"/>
</dbReference>
<dbReference type="InterPro" id="IPR029149">
    <property type="entry name" value="Creatin/AminoP/Spt16_N"/>
</dbReference>
<comment type="caution">
    <text evidence="9">The sequence shown here is derived from an EMBL/GenBank/DDBJ whole genome shotgun (WGS) entry which is preliminary data.</text>
</comment>
<evidence type="ECO:0000256" key="7">
    <source>
        <dbReference type="ARBA" id="ARBA00023049"/>
    </source>
</evidence>
<dbReference type="GO" id="GO:0070006">
    <property type="term" value="F:metalloaminopeptidase activity"/>
    <property type="evidence" value="ECO:0007669"/>
    <property type="project" value="InterPro"/>
</dbReference>
<feature type="domain" description="Aminopeptidase P N-terminal" evidence="8">
    <location>
        <begin position="4"/>
        <end position="126"/>
    </location>
</feature>
<evidence type="ECO:0000256" key="2">
    <source>
        <dbReference type="ARBA" id="ARBA00008766"/>
    </source>
</evidence>
<dbReference type="EC" id="3.4.11.9" evidence="3"/>
<proteinExistence type="inferred from homology"/>
<evidence type="ECO:0000256" key="5">
    <source>
        <dbReference type="ARBA" id="ARBA00022723"/>
    </source>
</evidence>
<comment type="catalytic activity">
    <reaction evidence="1">
        <text>Release of any N-terminal amino acid, including proline, that is linked to proline, even from a dipeptide or tripeptide.</text>
        <dbReference type="EC" id="3.4.11.9"/>
    </reaction>
</comment>
<name>A0A6C9QIN4_ECOLX</name>